<proteinExistence type="predicted"/>
<dbReference type="RefSeq" id="WP_125854260.1">
    <property type="nucleotide sequence ID" value="NZ_JACGCU010000013.1"/>
</dbReference>
<dbReference type="AlphaFoldDB" id="A0A7W2JI97"/>
<name>A0A7W2JI97_9PSED</name>
<dbReference type="PANTHER" id="PTHR47429:SF2">
    <property type="entry name" value="PROTEIN TWIN LOV 1"/>
    <property type="match status" value="1"/>
</dbReference>
<evidence type="ECO:0000313" key="7">
    <source>
        <dbReference type="EMBL" id="MDH0757128.1"/>
    </source>
</evidence>
<dbReference type="InterPro" id="IPR035965">
    <property type="entry name" value="PAS-like_dom_sf"/>
</dbReference>
<dbReference type="EMBL" id="JACGCU010000013">
    <property type="protein sequence ID" value="MBA6059492.1"/>
    <property type="molecule type" value="Genomic_DNA"/>
</dbReference>
<gene>
    <name evidence="6" type="ORF">H4C44_09940</name>
    <name evidence="7" type="ORF">N5C70_10410</name>
</gene>
<dbReference type="PROSITE" id="PS50112">
    <property type="entry name" value="PAS"/>
    <property type="match status" value="1"/>
</dbReference>
<evidence type="ECO:0000259" key="5">
    <source>
        <dbReference type="PROSITE" id="PS50113"/>
    </source>
</evidence>
<feature type="domain" description="PAC" evidence="5">
    <location>
        <begin position="79"/>
        <end position="131"/>
    </location>
</feature>
<dbReference type="PROSITE" id="PS50113">
    <property type="entry name" value="PAC"/>
    <property type="match status" value="1"/>
</dbReference>
<feature type="domain" description="PAS" evidence="4">
    <location>
        <begin position="3"/>
        <end position="76"/>
    </location>
</feature>
<dbReference type="Gene3D" id="3.30.450.20">
    <property type="entry name" value="PAS domain"/>
    <property type="match status" value="1"/>
</dbReference>
<comment type="caution">
    <text evidence="6">The sequence shown here is derived from an EMBL/GenBank/DDBJ whole genome shotgun (WGS) entry which is preliminary data.</text>
</comment>
<reference evidence="6 8" key="1">
    <citation type="submission" date="2020-07" db="EMBL/GenBank/DDBJ databases">
        <title>Diversity of carbapenemase encoding genes among Pseudomonas putida group clinical isolates in a tertiary Brazilian hospital.</title>
        <authorList>
            <person name="Alberto-Lei F."/>
            <person name="Nodari C.S."/>
            <person name="Streling A.P."/>
            <person name="Paulino J.T."/>
            <person name="Bessa-Neto F.O."/>
            <person name="Cayo R."/>
            <person name="Gales A.C."/>
        </authorList>
    </citation>
    <scope>NUCLEOTIDE SEQUENCE [LARGE SCALE GENOMIC DNA]</scope>
    <source>
        <strain evidence="6 8">14535</strain>
    </source>
</reference>
<dbReference type="EMBL" id="JAOCBV010000001">
    <property type="protein sequence ID" value="MDH0757128.1"/>
    <property type="molecule type" value="Genomic_DNA"/>
</dbReference>
<dbReference type="InterPro" id="IPR000014">
    <property type="entry name" value="PAS"/>
</dbReference>
<evidence type="ECO:0000313" key="8">
    <source>
        <dbReference type="Proteomes" id="UP000556620"/>
    </source>
</evidence>
<dbReference type="Proteomes" id="UP000556620">
    <property type="component" value="Unassembled WGS sequence"/>
</dbReference>
<dbReference type="InterPro" id="IPR001610">
    <property type="entry name" value="PAC"/>
</dbReference>
<evidence type="ECO:0000259" key="4">
    <source>
        <dbReference type="PROSITE" id="PS50112"/>
    </source>
</evidence>
<evidence type="ECO:0000256" key="2">
    <source>
        <dbReference type="ARBA" id="ARBA00022643"/>
    </source>
</evidence>
<evidence type="ECO:0000256" key="1">
    <source>
        <dbReference type="ARBA" id="ARBA00022630"/>
    </source>
</evidence>
<dbReference type="PANTHER" id="PTHR47429">
    <property type="entry name" value="PROTEIN TWIN LOV 1"/>
    <property type="match status" value="1"/>
</dbReference>
<keyword evidence="2" id="KW-0288">FMN</keyword>
<protein>
    <submittedName>
        <fullName evidence="6">PAS domain-containing protein</fullName>
    </submittedName>
</protein>
<evidence type="ECO:0000313" key="6">
    <source>
        <dbReference type="EMBL" id="MBA6059492.1"/>
    </source>
</evidence>
<dbReference type="SMART" id="SM00086">
    <property type="entry name" value="PAC"/>
    <property type="match status" value="1"/>
</dbReference>
<keyword evidence="3" id="KW-0157">Chromophore</keyword>
<dbReference type="InterPro" id="IPR000700">
    <property type="entry name" value="PAS-assoc_C"/>
</dbReference>
<dbReference type="SUPFAM" id="SSF55785">
    <property type="entry name" value="PYP-like sensor domain (PAS domain)"/>
    <property type="match status" value="1"/>
</dbReference>
<dbReference type="Pfam" id="PF13426">
    <property type="entry name" value="PAS_9"/>
    <property type="match status" value="1"/>
</dbReference>
<accession>A0A7W2JI97</accession>
<dbReference type="NCBIfam" id="TIGR00229">
    <property type="entry name" value="sensory_box"/>
    <property type="match status" value="1"/>
</dbReference>
<dbReference type="CDD" id="cd00130">
    <property type="entry name" value="PAS"/>
    <property type="match status" value="1"/>
</dbReference>
<keyword evidence="1" id="KW-0285">Flavoprotein</keyword>
<reference evidence="7 9" key="2">
    <citation type="submission" date="2022-09" db="EMBL/GenBank/DDBJ databases">
        <title>Intensive care unit water sources are persistently colonized with multi-drug resistant bacteria and are the site of extensive horizontal gene transfer of antibiotic resistance genes.</title>
        <authorList>
            <person name="Diorio-Toth L."/>
        </authorList>
    </citation>
    <scope>NUCLEOTIDE SEQUENCE [LARGE SCALE GENOMIC DNA]</scope>
    <source>
        <strain evidence="7 9">GD03901</strain>
    </source>
</reference>
<organism evidence="6 8">
    <name type="scientific">Pseudomonas juntendi</name>
    <dbReference type="NCBI Taxonomy" id="2666183"/>
    <lineage>
        <taxon>Bacteria</taxon>
        <taxon>Pseudomonadati</taxon>
        <taxon>Pseudomonadota</taxon>
        <taxon>Gammaproteobacteria</taxon>
        <taxon>Pseudomonadales</taxon>
        <taxon>Pseudomonadaceae</taxon>
        <taxon>Pseudomonas</taxon>
    </lineage>
</organism>
<dbReference type="Proteomes" id="UP001160152">
    <property type="component" value="Unassembled WGS sequence"/>
</dbReference>
<sequence>MITAKLLQLMVEQSNDGIVVAEQEGEDSILIYANTAFEQLTGYQARDILYQDCRFLQGADHDQEAVQRIREAIRDGKPCREVLRNYRKDGSPFWNELSISPVFNQADQLTYYIGIQHDVSRQVEAEARIKALEAEVAELRQQLAQRES</sequence>
<evidence type="ECO:0000256" key="3">
    <source>
        <dbReference type="ARBA" id="ARBA00022991"/>
    </source>
</evidence>
<evidence type="ECO:0000313" key="9">
    <source>
        <dbReference type="Proteomes" id="UP001160152"/>
    </source>
</evidence>